<protein>
    <submittedName>
        <fullName evidence="3">Diguanylate phosphodiesterase</fullName>
    </submittedName>
</protein>
<gene>
    <name evidence="3" type="ordered locus">Dacet_2879</name>
</gene>
<sequence length="411" mass="46587">MNKEFYIGRQPILDARGHIYAYELLFRQAGEVTAKILDNSSATARVLINAIQNIGLGTLLSGKLGFINVDEHIILEGTLDILPKDNFVIEILETTKVTDELIEKIKFYQEQGYRFALDDMVLSKEYYAMFSRLFTMVDVIKVDYMLCNKENLKVNMQIFKRLRAQLLAEKVETQADYEFCRELGFDLFQGYFFAKPVTISSKSVDPSKAATLQLISMLKKDAEASALEKVIKNYPDLYINLLKFMNSAAFFTKGHITSIKHAMALLGRENLTKWLYLILYAGPGMDSFDNPLLMTAQIRARAMENICVKGHVAPDKAGEAYLVGLMSLMDAVFNKTKEDVMKEFNLDTEIKDAVISHKGMLGKILKTIEDYEKDNIIMLDEHFKALGIKVGSFNEIMLDSFNYACTISGDC</sequence>
<dbReference type="SUPFAM" id="SSF141868">
    <property type="entry name" value="EAL domain-like"/>
    <property type="match status" value="1"/>
</dbReference>
<dbReference type="Pfam" id="PF00563">
    <property type="entry name" value="EAL"/>
    <property type="match status" value="1"/>
</dbReference>
<dbReference type="PROSITE" id="PS51833">
    <property type="entry name" value="HDOD"/>
    <property type="match status" value="1"/>
</dbReference>
<dbReference type="PIRSF" id="PIRSF003180">
    <property type="entry name" value="DiGMPpdiest_YuxH"/>
    <property type="match status" value="1"/>
</dbReference>
<keyword evidence="4" id="KW-1185">Reference proteome</keyword>
<dbReference type="CDD" id="cd01948">
    <property type="entry name" value="EAL"/>
    <property type="match status" value="1"/>
</dbReference>
<dbReference type="SMART" id="SM00052">
    <property type="entry name" value="EAL"/>
    <property type="match status" value="1"/>
</dbReference>
<feature type="domain" description="HDOD" evidence="2">
    <location>
        <begin position="204"/>
        <end position="392"/>
    </location>
</feature>
<proteinExistence type="predicted"/>
<dbReference type="InParanoid" id="D4H6F5"/>
<name>D4H6F5_DENA2</name>
<dbReference type="InterPro" id="IPR052340">
    <property type="entry name" value="RNase_Y/CdgJ"/>
</dbReference>
<dbReference type="Gene3D" id="3.20.20.450">
    <property type="entry name" value="EAL domain"/>
    <property type="match status" value="1"/>
</dbReference>
<feature type="domain" description="EAL" evidence="1">
    <location>
        <begin position="1"/>
        <end position="210"/>
    </location>
</feature>
<accession>D4H6F5</accession>
<evidence type="ECO:0000259" key="2">
    <source>
        <dbReference type="PROSITE" id="PS51833"/>
    </source>
</evidence>
<dbReference type="SUPFAM" id="SSF109604">
    <property type="entry name" value="HD-domain/PDEase-like"/>
    <property type="match status" value="1"/>
</dbReference>
<dbReference type="PANTHER" id="PTHR33525">
    <property type="match status" value="1"/>
</dbReference>
<dbReference type="RefSeq" id="WP_013012116.1">
    <property type="nucleotide sequence ID" value="NC_013943.1"/>
</dbReference>
<dbReference type="OrthoDB" id="9804751at2"/>
<dbReference type="InterPro" id="IPR014408">
    <property type="entry name" value="dGMP_Pdiesterase_EAL/HD-GYP"/>
</dbReference>
<reference evidence="3 4" key="1">
    <citation type="journal article" date="2010" name="Stand. Genomic Sci.">
        <title>Complete genome sequence of Denitrovibrio acetiphilus type strain (N2460).</title>
        <authorList>
            <person name="Kiss H."/>
            <person name="Lang E."/>
            <person name="Lapidus A."/>
            <person name="Copeland A."/>
            <person name="Nolan M."/>
            <person name="Glavina Del Rio T."/>
            <person name="Chen F."/>
            <person name="Lucas S."/>
            <person name="Tice H."/>
            <person name="Cheng J.F."/>
            <person name="Han C."/>
            <person name="Goodwin L."/>
            <person name="Pitluck S."/>
            <person name="Liolios K."/>
            <person name="Pati A."/>
            <person name="Ivanova N."/>
            <person name="Mavromatis K."/>
            <person name="Chen A."/>
            <person name="Palaniappan K."/>
            <person name="Land M."/>
            <person name="Hauser L."/>
            <person name="Chang Y.J."/>
            <person name="Jeffries C.D."/>
            <person name="Detter J.C."/>
            <person name="Brettin T."/>
            <person name="Spring S."/>
            <person name="Rohde M."/>
            <person name="Goker M."/>
            <person name="Woyke T."/>
            <person name="Bristow J."/>
            <person name="Eisen J.A."/>
            <person name="Markowitz V."/>
            <person name="Hugenholtz P."/>
            <person name="Kyrpides N.C."/>
            <person name="Klenk H.P."/>
        </authorList>
    </citation>
    <scope>NUCLEOTIDE SEQUENCE [LARGE SCALE GENOMIC DNA]</scope>
    <source>
        <strain evidence="4">DSM 12809 / NBRC 114555 / N2460</strain>
    </source>
</reference>
<dbReference type="InterPro" id="IPR035919">
    <property type="entry name" value="EAL_sf"/>
</dbReference>
<dbReference type="PaxDb" id="522772-Dacet_2879"/>
<dbReference type="Gene3D" id="1.10.3210.10">
    <property type="entry name" value="Hypothetical protein af1432"/>
    <property type="match status" value="1"/>
</dbReference>
<dbReference type="KEGG" id="dap:Dacet_2879"/>
<dbReference type="PROSITE" id="PS50883">
    <property type="entry name" value="EAL"/>
    <property type="match status" value="1"/>
</dbReference>
<evidence type="ECO:0000313" key="4">
    <source>
        <dbReference type="Proteomes" id="UP000002012"/>
    </source>
</evidence>
<dbReference type="Pfam" id="PF08668">
    <property type="entry name" value="HDOD"/>
    <property type="match status" value="1"/>
</dbReference>
<dbReference type="STRING" id="522772.Dacet_2879"/>
<dbReference type="PANTHER" id="PTHR33525:SF4">
    <property type="entry name" value="CYCLIC DI-GMP PHOSPHODIESTERASE CDGJ"/>
    <property type="match status" value="1"/>
</dbReference>
<evidence type="ECO:0000259" key="1">
    <source>
        <dbReference type="PROSITE" id="PS50883"/>
    </source>
</evidence>
<dbReference type="HOGENOM" id="CLU_044951_2_0_0"/>
<dbReference type="InterPro" id="IPR013976">
    <property type="entry name" value="HDOD"/>
</dbReference>
<dbReference type="eggNOG" id="COG3434">
    <property type="taxonomic scope" value="Bacteria"/>
</dbReference>
<dbReference type="InterPro" id="IPR001633">
    <property type="entry name" value="EAL_dom"/>
</dbReference>
<dbReference type="AlphaFoldDB" id="D4H6F5"/>
<dbReference type="EMBL" id="CP001968">
    <property type="protein sequence ID" value="ADD69629.1"/>
    <property type="molecule type" value="Genomic_DNA"/>
</dbReference>
<evidence type="ECO:0000313" key="3">
    <source>
        <dbReference type="EMBL" id="ADD69629.1"/>
    </source>
</evidence>
<organism evidence="3 4">
    <name type="scientific">Denitrovibrio acetiphilus (strain DSM 12809 / NBRC 114555 / N2460)</name>
    <dbReference type="NCBI Taxonomy" id="522772"/>
    <lineage>
        <taxon>Bacteria</taxon>
        <taxon>Pseudomonadati</taxon>
        <taxon>Deferribacterota</taxon>
        <taxon>Deferribacteres</taxon>
        <taxon>Deferribacterales</taxon>
        <taxon>Geovibrionaceae</taxon>
        <taxon>Denitrovibrio</taxon>
    </lineage>
</organism>
<dbReference type="Proteomes" id="UP000002012">
    <property type="component" value="Chromosome"/>
</dbReference>